<reference evidence="1" key="1">
    <citation type="submission" date="2022-08" db="EMBL/GenBank/DDBJ databases">
        <authorList>
            <person name="Gutierrez-Valencia J."/>
        </authorList>
    </citation>
    <scope>NUCLEOTIDE SEQUENCE</scope>
</reference>
<accession>A0AAV0RQG1</accession>
<gene>
    <name evidence="1" type="ORF">LITE_LOCUS49394</name>
</gene>
<evidence type="ECO:0000313" key="2">
    <source>
        <dbReference type="Proteomes" id="UP001154282"/>
    </source>
</evidence>
<sequence length="92" mass="10718">MILSSCLIERKKGMRRNQRKQPTPRYLISKDVAASNSISSKPLIFWLQTVSGWVFWSLSISSKFQSNPTVKVVLLSYQHLKAQKRIYLGFYH</sequence>
<organism evidence="1 2">
    <name type="scientific">Linum tenue</name>
    <dbReference type="NCBI Taxonomy" id="586396"/>
    <lineage>
        <taxon>Eukaryota</taxon>
        <taxon>Viridiplantae</taxon>
        <taxon>Streptophyta</taxon>
        <taxon>Embryophyta</taxon>
        <taxon>Tracheophyta</taxon>
        <taxon>Spermatophyta</taxon>
        <taxon>Magnoliopsida</taxon>
        <taxon>eudicotyledons</taxon>
        <taxon>Gunneridae</taxon>
        <taxon>Pentapetalae</taxon>
        <taxon>rosids</taxon>
        <taxon>fabids</taxon>
        <taxon>Malpighiales</taxon>
        <taxon>Linaceae</taxon>
        <taxon>Linum</taxon>
    </lineage>
</organism>
<evidence type="ECO:0000313" key="1">
    <source>
        <dbReference type="EMBL" id="CAI0559815.1"/>
    </source>
</evidence>
<protein>
    <submittedName>
        <fullName evidence="1">Uncharacterized protein</fullName>
    </submittedName>
</protein>
<comment type="caution">
    <text evidence="1">The sequence shown here is derived from an EMBL/GenBank/DDBJ whole genome shotgun (WGS) entry which is preliminary data.</text>
</comment>
<proteinExistence type="predicted"/>
<name>A0AAV0RQG1_9ROSI</name>
<dbReference type="Proteomes" id="UP001154282">
    <property type="component" value="Unassembled WGS sequence"/>
</dbReference>
<dbReference type="EMBL" id="CAMGYJ010000011">
    <property type="protein sequence ID" value="CAI0559815.1"/>
    <property type="molecule type" value="Genomic_DNA"/>
</dbReference>
<keyword evidence="2" id="KW-1185">Reference proteome</keyword>
<dbReference type="AlphaFoldDB" id="A0AAV0RQG1"/>